<protein>
    <submittedName>
        <fullName evidence="2">Uncharacterized protein</fullName>
    </submittedName>
</protein>
<gene>
    <name evidence="2" type="ORF">BU16DRAFT_233991</name>
</gene>
<dbReference type="OrthoDB" id="10518452at2759"/>
<sequence>MIKSSRNMRNMSFSTYSLPLVSKSTERTFRLEMATQLPDLERKFAALSLDMPPHLPRDNEESDLQFSPASNREHYENSGPESDLESFRDLALRIRNAKLSTLRALCDELYKDMSIQRTLIKLHETKFKSSKTFKMHSDQTVEQWYITADFIRHVEEKGDAMDEDELDDNLAKVFVAERFASFNSFLCSMSTR</sequence>
<reference evidence="2" key="1">
    <citation type="journal article" date="2020" name="Stud. Mycol.">
        <title>101 Dothideomycetes genomes: a test case for predicting lifestyles and emergence of pathogens.</title>
        <authorList>
            <person name="Haridas S."/>
            <person name="Albert R."/>
            <person name="Binder M."/>
            <person name="Bloem J."/>
            <person name="Labutti K."/>
            <person name="Salamov A."/>
            <person name="Andreopoulos B."/>
            <person name="Baker S."/>
            <person name="Barry K."/>
            <person name="Bills G."/>
            <person name="Bluhm B."/>
            <person name="Cannon C."/>
            <person name="Castanera R."/>
            <person name="Culley D."/>
            <person name="Daum C."/>
            <person name="Ezra D."/>
            <person name="Gonzalez J."/>
            <person name="Henrissat B."/>
            <person name="Kuo A."/>
            <person name="Liang C."/>
            <person name="Lipzen A."/>
            <person name="Lutzoni F."/>
            <person name="Magnuson J."/>
            <person name="Mondo S."/>
            <person name="Nolan M."/>
            <person name="Ohm R."/>
            <person name="Pangilinan J."/>
            <person name="Park H.-J."/>
            <person name="Ramirez L."/>
            <person name="Alfaro M."/>
            <person name="Sun H."/>
            <person name="Tritt A."/>
            <person name="Yoshinaga Y."/>
            <person name="Zwiers L.-H."/>
            <person name="Turgeon B."/>
            <person name="Goodwin S."/>
            <person name="Spatafora J."/>
            <person name="Crous P."/>
            <person name="Grigoriev I."/>
        </authorList>
    </citation>
    <scope>NUCLEOTIDE SEQUENCE</scope>
    <source>
        <strain evidence="2">CBS 269.34</strain>
    </source>
</reference>
<feature type="region of interest" description="Disordered" evidence="1">
    <location>
        <begin position="51"/>
        <end position="83"/>
    </location>
</feature>
<dbReference type="EMBL" id="MU004183">
    <property type="protein sequence ID" value="KAF2500011.1"/>
    <property type="molecule type" value="Genomic_DNA"/>
</dbReference>
<keyword evidence="3" id="KW-1185">Reference proteome</keyword>
<dbReference type="AlphaFoldDB" id="A0A6A6R610"/>
<name>A0A6A6R610_9PEZI</name>
<accession>A0A6A6R610</accession>
<evidence type="ECO:0000256" key="1">
    <source>
        <dbReference type="SAM" id="MobiDB-lite"/>
    </source>
</evidence>
<evidence type="ECO:0000313" key="2">
    <source>
        <dbReference type="EMBL" id="KAF2500011.1"/>
    </source>
</evidence>
<organism evidence="2 3">
    <name type="scientific">Lophium mytilinum</name>
    <dbReference type="NCBI Taxonomy" id="390894"/>
    <lineage>
        <taxon>Eukaryota</taxon>
        <taxon>Fungi</taxon>
        <taxon>Dikarya</taxon>
        <taxon>Ascomycota</taxon>
        <taxon>Pezizomycotina</taxon>
        <taxon>Dothideomycetes</taxon>
        <taxon>Pleosporomycetidae</taxon>
        <taxon>Mytilinidiales</taxon>
        <taxon>Mytilinidiaceae</taxon>
        <taxon>Lophium</taxon>
    </lineage>
</organism>
<evidence type="ECO:0000313" key="3">
    <source>
        <dbReference type="Proteomes" id="UP000799750"/>
    </source>
</evidence>
<dbReference type="Proteomes" id="UP000799750">
    <property type="component" value="Unassembled WGS sequence"/>
</dbReference>
<proteinExistence type="predicted"/>